<dbReference type="PROSITE" id="PS51257">
    <property type="entry name" value="PROKAR_LIPOPROTEIN"/>
    <property type="match status" value="1"/>
</dbReference>
<name>A0ABU0A0A8_9BACI</name>
<feature type="coiled-coil region" evidence="1">
    <location>
        <begin position="37"/>
        <end position="109"/>
    </location>
</feature>
<protein>
    <submittedName>
        <fullName evidence="2">Cell division protein FtsB</fullName>
    </submittedName>
</protein>
<comment type="caution">
    <text evidence="2">The sequence shown here is derived from an EMBL/GenBank/DDBJ whole genome shotgun (WGS) entry which is preliminary data.</text>
</comment>
<keyword evidence="3" id="KW-1185">Reference proteome</keyword>
<evidence type="ECO:0000256" key="1">
    <source>
        <dbReference type="SAM" id="Coils"/>
    </source>
</evidence>
<sequence length="218" mass="25230">MKKVLFAVVYTGLMLLVACNNGDVVSEAELLEDTDDLHTLIETNEFLVQQLAKVREENEQLKNDLNSLQEENDLLIDDILTVKQQINELEDLQEEKMVIRNELDIMAKEIFQAMNVKNHTKLNQLVASNVTVNSVAATLEIGESETDDMTYTFHYINLDSINYIRQADFHYNREQEIFTAKYELTSTGSKDSYFEGEVILTFSRNSNWKLSSIRYNRQ</sequence>
<keyword evidence="1" id="KW-0175">Coiled coil</keyword>
<dbReference type="EMBL" id="JAUSUG010000017">
    <property type="protein sequence ID" value="MDQ0256554.1"/>
    <property type="molecule type" value="Genomic_DNA"/>
</dbReference>
<reference evidence="2 3" key="1">
    <citation type="submission" date="2023-07" db="EMBL/GenBank/DDBJ databases">
        <title>Genomic Encyclopedia of Type Strains, Phase IV (KMG-IV): sequencing the most valuable type-strain genomes for metagenomic binning, comparative biology and taxonomic classification.</title>
        <authorList>
            <person name="Goeker M."/>
        </authorList>
    </citation>
    <scope>NUCLEOTIDE SEQUENCE [LARGE SCALE GENOMIC DNA]</scope>
    <source>
        <strain evidence="2 3">DSM 9768</strain>
    </source>
</reference>
<organism evidence="2 3">
    <name type="scientific">Evansella vedderi</name>
    <dbReference type="NCBI Taxonomy" id="38282"/>
    <lineage>
        <taxon>Bacteria</taxon>
        <taxon>Bacillati</taxon>
        <taxon>Bacillota</taxon>
        <taxon>Bacilli</taxon>
        <taxon>Bacillales</taxon>
        <taxon>Bacillaceae</taxon>
        <taxon>Evansella</taxon>
    </lineage>
</organism>
<gene>
    <name evidence="2" type="ORF">J2S74_003974</name>
</gene>
<evidence type="ECO:0000313" key="3">
    <source>
        <dbReference type="Proteomes" id="UP001230005"/>
    </source>
</evidence>
<evidence type="ECO:0000313" key="2">
    <source>
        <dbReference type="EMBL" id="MDQ0256554.1"/>
    </source>
</evidence>
<accession>A0ABU0A0A8</accession>
<keyword evidence="2" id="KW-0132">Cell division</keyword>
<dbReference type="Proteomes" id="UP001230005">
    <property type="component" value="Unassembled WGS sequence"/>
</dbReference>
<keyword evidence="2" id="KW-0131">Cell cycle</keyword>
<dbReference type="RefSeq" id="WP_307328854.1">
    <property type="nucleotide sequence ID" value="NZ_JAUSUG010000017.1"/>
</dbReference>
<proteinExistence type="predicted"/>
<dbReference type="GO" id="GO:0051301">
    <property type="term" value="P:cell division"/>
    <property type="evidence" value="ECO:0007669"/>
    <property type="project" value="UniProtKB-KW"/>
</dbReference>